<gene>
    <name evidence="5" type="ORF">GCM10010470_43990</name>
</gene>
<organism evidence="5 6">
    <name type="scientific">Saccharopolyspora taberi</name>
    <dbReference type="NCBI Taxonomy" id="60895"/>
    <lineage>
        <taxon>Bacteria</taxon>
        <taxon>Bacillati</taxon>
        <taxon>Actinomycetota</taxon>
        <taxon>Actinomycetes</taxon>
        <taxon>Pseudonocardiales</taxon>
        <taxon>Pseudonocardiaceae</taxon>
        <taxon>Saccharopolyspora</taxon>
    </lineage>
</organism>
<evidence type="ECO:0000259" key="4">
    <source>
        <dbReference type="SMART" id="SM00822"/>
    </source>
</evidence>
<dbReference type="PANTHER" id="PTHR45024:SF2">
    <property type="entry name" value="SCP2 DOMAIN-CONTAINING PROTEIN"/>
    <property type="match status" value="1"/>
</dbReference>
<evidence type="ECO:0000313" key="5">
    <source>
        <dbReference type="EMBL" id="GAA2804009.1"/>
    </source>
</evidence>
<dbReference type="InterPro" id="IPR036291">
    <property type="entry name" value="NAD(P)-bd_dom_sf"/>
</dbReference>
<dbReference type="InterPro" id="IPR057326">
    <property type="entry name" value="KR_dom"/>
</dbReference>
<dbReference type="Pfam" id="PF00106">
    <property type="entry name" value="adh_short"/>
    <property type="match status" value="1"/>
</dbReference>
<dbReference type="PRINTS" id="PR00081">
    <property type="entry name" value="GDHRDH"/>
</dbReference>
<dbReference type="SMART" id="SM00822">
    <property type="entry name" value="PKS_KR"/>
    <property type="match status" value="1"/>
</dbReference>
<dbReference type="EMBL" id="BAAAUX010000019">
    <property type="protein sequence ID" value="GAA2804009.1"/>
    <property type="molecule type" value="Genomic_DNA"/>
</dbReference>
<dbReference type="InterPro" id="IPR020904">
    <property type="entry name" value="Sc_DH/Rdtase_CS"/>
</dbReference>
<proteinExistence type="inferred from homology"/>
<dbReference type="PANTHER" id="PTHR45024">
    <property type="entry name" value="DEHYDROGENASES, SHORT CHAIN"/>
    <property type="match status" value="1"/>
</dbReference>
<keyword evidence="2" id="KW-0560">Oxidoreductase</keyword>
<dbReference type="Gene3D" id="3.40.50.720">
    <property type="entry name" value="NAD(P)-binding Rossmann-like Domain"/>
    <property type="match status" value="1"/>
</dbReference>
<reference evidence="5 6" key="1">
    <citation type="journal article" date="2019" name="Int. J. Syst. Evol. Microbiol.">
        <title>The Global Catalogue of Microorganisms (GCM) 10K type strain sequencing project: providing services to taxonomists for standard genome sequencing and annotation.</title>
        <authorList>
            <consortium name="The Broad Institute Genomics Platform"/>
            <consortium name="The Broad Institute Genome Sequencing Center for Infectious Disease"/>
            <person name="Wu L."/>
            <person name="Ma J."/>
        </authorList>
    </citation>
    <scope>NUCLEOTIDE SEQUENCE [LARGE SCALE GENOMIC DNA]</scope>
    <source>
        <strain evidence="5 6">JCM 9383</strain>
    </source>
</reference>
<evidence type="ECO:0000256" key="1">
    <source>
        <dbReference type="ARBA" id="ARBA00006484"/>
    </source>
</evidence>
<accession>A0ABN3VID7</accession>
<sequence length="290" mass="29779">MGSLDGRVAIITGAGRGIGREHALLFAREGASVVVNDLGGANDGSGSDTGPAQRVVDEITAAGGKAVASTGDVADWRGAADLVELAVETFGRLDVLVNNAGILRDAFIAGMDESQWDAVISVHLKGHFAPLRHAAAHWRARAKAGEAVNAAVVNTASASGTFLPNAGQANYGAAKAGIAALTQVAAEELDRYGVRVNAIAPIARTRLTLATPGMGALFAQEVAEGEFDAFSPANISPMVAYLAGEKCPFTGKLFAVQGGAISELGGWHEVRTAQTDGPWNIDDIHAQLTT</sequence>
<evidence type="ECO:0000256" key="3">
    <source>
        <dbReference type="RuleBase" id="RU000363"/>
    </source>
</evidence>
<name>A0ABN3VID7_9PSEU</name>
<dbReference type="SUPFAM" id="SSF51735">
    <property type="entry name" value="NAD(P)-binding Rossmann-fold domains"/>
    <property type="match status" value="1"/>
</dbReference>
<dbReference type="RefSeq" id="WP_344682620.1">
    <property type="nucleotide sequence ID" value="NZ_BAAAUX010000019.1"/>
</dbReference>
<dbReference type="PROSITE" id="PS00061">
    <property type="entry name" value="ADH_SHORT"/>
    <property type="match status" value="1"/>
</dbReference>
<dbReference type="PRINTS" id="PR00080">
    <property type="entry name" value="SDRFAMILY"/>
</dbReference>
<dbReference type="Proteomes" id="UP001500979">
    <property type="component" value="Unassembled WGS sequence"/>
</dbReference>
<dbReference type="InterPro" id="IPR002347">
    <property type="entry name" value="SDR_fam"/>
</dbReference>
<feature type="domain" description="Ketoreductase" evidence="4">
    <location>
        <begin position="7"/>
        <end position="205"/>
    </location>
</feature>
<protein>
    <submittedName>
        <fullName evidence="5">SDR family oxidoreductase</fullName>
    </submittedName>
</protein>
<evidence type="ECO:0000256" key="2">
    <source>
        <dbReference type="ARBA" id="ARBA00023002"/>
    </source>
</evidence>
<comment type="caution">
    <text evidence="5">The sequence shown here is derived from an EMBL/GenBank/DDBJ whole genome shotgun (WGS) entry which is preliminary data.</text>
</comment>
<keyword evidence="6" id="KW-1185">Reference proteome</keyword>
<dbReference type="NCBIfam" id="NF005861">
    <property type="entry name" value="PRK07791.1"/>
    <property type="match status" value="1"/>
</dbReference>
<comment type="similarity">
    <text evidence="1 3">Belongs to the short-chain dehydrogenases/reductases (SDR) family.</text>
</comment>
<dbReference type="InterPro" id="IPR051687">
    <property type="entry name" value="Peroxisomal_Beta-Oxidation"/>
</dbReference>
<evidence type="ECO:0000313" key="6">
    <source>
        <dbReference type="Proteomes" id="UP001500979"/>
    </source>
</evidence>